<dbReference type="InterPro" id="IPR008979">
    <property type="entry name" value="Galactose-bd-like_sf"/>
</dbReference>
<dbReference type="Gene3D" id="2.60.120.260">
    <property type="entry name" value="Galactose-binding domain-like"/>
    <property type="match status" value="2"/>
</dbReference>
<gene>
    <name evidence="2" type="ORF">SAMN05421638_1127</name>
</gene>
<dbReference type="SUPFAM" id="SSF49785">
    <property type="entry name" value="Galactose-binding domain-like"/>
    <property type="match status" value="2"/>
</dbReference>
<protein>
    <recommendedName>
        <fullName evidence="4">CBM-cenC domain-containing protein</fullName>
    </recommendedName>
</protein>
<evidence type="ECO:0000313" key="2">
    <source>
        <dbReference type="EMBL" id="SFI84097.1"/>
    </source>
</evidence>
<dbReference type="AlphaFoldDB" id="A0A1I3LHA9"/>
<evidence type="ECO:0000256" key="1">
    <source>
        <dbReference type="SAM" id="SignalP"/>
    </source>
</evidence>
<feature type="chain" id="PRO_5015356849" description="CBM-cenC domain-containing protein" evidence="1">
    <location>
        <begin position="19"/>
        <end position="339"/>
    </location>
</feature>
<keyword evidence="3" id="KW-1185">Reference proteome</keyword>
<evidence type="ECO:0008006" key="4">
    <source>
        <dbReference type="Google" id="ProtNLM"/>
    </source>
</evidence>
<dbReference type="EMBL" id="FORQ01000002">
    <property type="protein sequence ID" value="SFI84097.1"/>
    <property type="molecule type" value="Genomic_DNA"/>
</dbReference>
<dbReference type="Proteomes" id="UP000242560">
    <property type="component" value="Unassembled WGS sequence"/>
</dbReference>
<evidence type="ECO:0000313" key="3">
    <source>
        <dbReference type="Proteomes" id="UP000242560"/>
    </source>
</evidence>
<organism evidence="2 3">
    <name type="scientific">Kaistella treverensis</name>
    <dbReference type="NCBI Taxonomy" id="631455"/>
    <lineage>
        <taxon>Bacteria</taxon>
        <taxon>Pseudomonadati</taxon>
        <taxon>Bacteroidota</taxon>
        <taxon>Flavobacteriia</taxon>
        <taxon>Flavobacteriales</taxon>
        <taxon>Weeksellaceae</taxon>
        <taxon>Chryseobacterium group</taxon>
        <taxon>Kaistella</taxon>
    </lineage>
</organism>
<accession>A0A1I3LHA9</accession>
<keyword evidence="1" id="KW-0732">Signal</keyword>
<feature type="signal peptide" evidence="1">
    <location>
        <begin position="1"/>
        <end position="18"/>
    </location>
</feature>
<reference evidence="3" key="1">
    <citation type="submission" date="2016-10" db="EMBL/GenBank/DDBJ databases">
        <authorList>
            <person name="Varghese N."/>
            <person name="Submissions S."/>
        </authorList>
    </citation>
    <scope>NUCLEOTIDE SEQUENCE [LARGE SCALE GENOMIC DNA]</scope>
    <source>
        <strain evidence="3">DSM 22251</strain>
    </source>
</reference>
<sequence>MKKIFLTLAFISSLGIFAQKNLIQNGGFEYDATGWNNENLLTVSPYSKHSGQKGGSITQYTSPTWRGIDQSFSIPKNTAAIEVSAWVKADEIDKGKSDWNKAVIIAEIAGKGENIVALDGTTAWQEVKKIIPINKDRNARLMIALSECTGSFYFDDVKVTPLNQEDYNKLVEAENKKYEVKVITDDTPLEILTLAGGDFENGLEPWRGNAIMTSEEKKNGNFSLKLTSEKPVWYGVDQIADIPADAKTMDVSASVKTKDIKAGKNDWNKGVMIVEFTTDGTNKTSQDQAIFFVDDAKDWQQFTKTLEIPANSRKYRIMLALSEATGTMYVDDVQVKFNK</sequence>
<proteinExistence type="predicted"/>
<dbReference type="RefSeq" id="WP_143068750.1">
    <property type="nucleotide sequence ID" value="NZ_FORQ01000002.1"/>
</dbReference>
<name>A0A1I3LHA9_9FLAO</name>